<dbReference type="InterPro" id="IPR008024">
    <property type="entry name" value="YiaAB"/>
</dbReference>
<feature type="transmembrane region" description="Helical" evidence="1">
    <location>
        <begin position="12"/>
        <end position="32"/>
    </location>
</feature>
<dbReference type="EMBL" id="OGUU01000008">
    <property type="protein sequence ID" value="SPC09089.1"/>
    <property type="molecule type" value="Genomic_DNA"/>
</dbReference>
<dbReference type="Pfam" id="PF05360">
    <property type="entry name" value="YiaAB"/>
    <property type="match status" value="1"/>
</dbReference>
<organism evidence="3 4">
    <name type="scientific">Cupriavidus taiwanensis</name>
    <dbReference type="NCBI Taxonomy" id="164546"/>
    <lineage>
        <taxon>Bacteria</taxon>
        <taxon>Pseudomonadati</taxon>
        <taxon>Pseudomonadota</taxon>
        <taxon>Betaproteobacteria</taxon>
        <taxon>Burkholderiales</taxon>
        <taxon>Burkholderiaceae</taxon>
        <taxon>Cupriavidus</taxon>
    </lineage>
</organism>
<dbReference type="PANTHER" id="PTHR37290">
    <property type="entry name" value="INNER MEMBRANE PROTEIN YIAA-RELATED"/>
    <property type="match status" value="1"/>
</dbReference>
<keyword evidence="1" id="KW-0472">Membrane</keyword>
<evidence type="ECO:0000256" key="1">
    <source>
        <dbReference type="SAM" id="Phobius"/>
    </source>
</evidence>
<reference evidence="3 4" key="1">
    <citation type="submission" date="2018-01" db="EMBL/GenBank/DDBJ databases">
        <authorList>
            <person name="Clerissi C."/>
        </authorList>
    </citation>
    <scope>NUCLEOTIDE SEQUENCE [LARGE SCALE GENOMIC DNA]</scope>
    <source>
        <strain evidence="3">Cupriavidus taiwanensis STM 6021</strain>
    </source>
</reference>
<evidence type="ECO:0000313" key="3">
    <source>
        <dbReference type="EMBL" id="SPC09089.1"/>
    </source>
</evidence>
<sequence>MRHNSQQPSFAFVAASWSALLVSFLAFLVGLFNADMQLNERGYYFTETKNWKNVKSMRKKCRALWA</sequence>
<comment type="caution">
    <text evidence="3">The sequence shown here is derived from an EMBL/GenBank/DDBJ whole genome shotgun (WGS) entry which is preliminary data.</text>
</comment>
<proteinExistence type="predicted"/>
<dbReference type="Proteomes" id="UP000257139">
    <property type="component" value="Chromosome CBM2594_a"/>
</dbReference>
<accession>A0A7Z7NKH3</accession>
<gene>
    <name evidence="3" type="ORF">CBM2594_A40412</name>
</gene>
<evidence type="ECO:0000259" key="2">
    <source>
        <dbReference type="Pfam" id="PF05360"/>
    </source>
</evidence>
<keyword evidence="1" id="KW-1133">Transmembrane helix</keyword>
<evidence type="ECO:0000313" key="4">
    <source>
        <dbReference type="Proteomes" id="UP000257139"/>
    </source>
</evidence>
<dbReference type="GO" id="GO:0006974">
    <property type="term" value="P:DNA damage response"/>
    <property type="evidence" value="ECO:0007669"/>
    <property type="project" value="TreeGrafter"/>
</dbReference>
<name>A0A7Z7NKH3_9BURK</name>
<dbReference type="InterPro" id="IPR038972">
    <property type="entry name" value="YiaA-like"/>
</dbReference>
<dbReference type="PANTHER" id="PTHR37290:SF1">
    <property type="entry name" value="INNER MEMBRANE PROTEIN YIAA"/>
    <property type="match status" value="1"/>
</dbReference>
<dbReference type="GO" id="GO:0005886">
    <property type="term" value="C:plasma membrane"/>
    <property type="evidence" value="ECO:0007669"/>
    <property type="project" value="TreeGrafter"/>
</dbReference>
<protein>
    <recommendedName>
        <fullName evidence="2">YiaAB two helix domain-containing protein</fullName>
    </recommendedName>
</protein>
<dbReference type="AlphaFoldDB" id="A0A7Z7NKH3"/>
<feature type="domain" description="YiaAB two helix" evidence="2">
    <location>
        <begin position="12"/>
        <end position="46"/>
    </location>
</feature>
<keyword evidence="1" id="KW-0812">Transmembrane</keyword>